<accession>A0A9D1SPD7</accession>
<reference evidence="1" key="2">
    <citation type="journal article" date="2021" name="PeerJ">
        <title>Extensive microbial diversity within the chicken gut microbiome revealed by metagenomics and culture.</title>
        <authorList>
            <person name="Gilroy R."/>
            <person name="Ravi A."/>
            <person name="Getino M."/>
            <person name="Pursley I."/>
            <person name="Horton D.L."/>
            <person name="Alikhan N.F."/>
            <person name="Baker D."/>
            <person name="Gharbi K."/>
            <person name="Hall N."/>
            <person name="Watson M."/>
            <person name="Adriaenssens E.M."/>
            <person name="Foster-Nyarko E."/>
            <person name="Jarju S."/>
            <person name="Secka A."/>
            <person name="Antonio M."/>
            <person name="Oren A."/>
            <person name="Chaudhuri R.R."/>
            <person name="La Ragione R."/>
            <person name="Hildebrand F."/>
            <person name="Pallen M.J."/>
        </authorList>
    </citation>
    <scope>NUCLEOTIDE SEQUENCE</scope>
    <source>
        <strain evidence="1">ChiHjej12B11-7776</strain>
    </source>
</reference>
<gene>
    <name evidence="1" type="ORF">IAC72_00550</name>
</gene>
<dbReference type="AlphaFoldDB" id="A0A9D1SPD7"/>
<dbReference type="EMBL" id="DVOC01000014">
    <property type="protein sequence ID" value="HIU90490.1"/>
    <property type="molecule type" value="Genomic_DNA"/>
</dbReference>
<comment type="caution">
    <text evidence="1">The sequence shown here is derived from an EMBL/GenBank/DDBJ whole genome shotgun (WGS) entry which is preliminary data.</text>
</comment>
<organism evidence="1 2">
    <name type="scientific">Candidatus Fimimonas merdipullorum</name>
    <dbReference type="NCBI Taxonomy" id="2840822"/>
    <lineage>
        <taxon>Bacteria</taxon>
        <taxon>Pseudomonadati</taxon>
        <taxon>Myxococcota</taxon>
        <taxon>Myxococcia</taxon>
        <taxon>Myxococcales</taxon>
        <taxon>Cystobacterineae</taxon>
        <taxon>Myxococcaceae</taxon>
        <taxon>Myxococcaceae incertae sedis</taxon>
        <taxon>Candidatus Fimimonas</taxon>
    </lineage>
</organism>
<name>A0A9D1SPD7_9BACT</name>
<dbReference type="PANTHER" id="PTHR34374:SF1">
    <property type="entry name" value="LARGE RIBOSOMAL RNA SUBUNIT ACCUMULATION PROTEIN YCED HOMOLOG 1, CHLOROPLASTIC"/>
    <property type="match status" value="1"/>
</dbReference>
<dbReference type="InterPro" id="IPR003772">
    <property type="entry name" value="YceD"/>
</dbReference>
<dbReference type="Proteomes" id="UP000886852">
    <property type="component" value="Unassembled WGS sequence"/>
</dbReference>
<sequence>ATVKLNVLFLNPHVEAEGEIVCKIVGCCDRCLAETEKTEVLPFHQIFFKDNAEEDGYCYFGSKLDATKAVCDEIALSLPTLFLCKPDCKGLCPVCGKDLNKGECGCSREKQNVFSALKNLKF</sequence>
<dbReference type="PANTHER" id="PTHR34374">
    <property type="entry name" value="LARGE RIBOSOMAL RNA SUBUNIT ACCUMULATION PROTEIN YCED HOMOLOG 1, CHLOROPLASTIC"/>
    <property type="match status" value="1"/>
</dbReference>
<evidence type="ECO:0000313" key="2">
    <source>
        <dbReference type="Proteomes" id="UP000886852"/>
    </source>
</evidence>
<dbReference type="Pfam" id="PF02620">
    <property type="entry name" value="YceD"/>
    <property type="match status" value="1"/>
</dbReference>
<reference evidence="1" key="1">
    <citation type="submission" date="2020-10" db="EMBL/GenBank/DDBJ databases">
        <authorList>
            <person name="Gilroy R."/>
        </authorList>
    </citation>
    <scope>NUCLEOTIDE SEQUENCE</scope>
    <source>
        <strain evidence="1">ChiHjej12B11-7776</strain>
    </source>
</reference>
<proteinExistence type="predicted"/>
<feature type="non-terminal residue" evidence="1">
    <location>
        <position position="1"/>
    </location>
</feature>
<evidence type="ECO:0000313" key="1">
    <source>
        <dbReference type="EMBL" id="HIU90490.1"/>
    </source>
</evidence>
<protein>
    <submittedName>
        <fullName evidence="1">DUF177 domain-containing protein</fullName>
    </submittedName>
</protein>